<feature type="compositionally biased region" description="Low complexity" evidence="1">
    <location>
        <begin position="171"/>
        <end position="185"/>
    </location>
</feature>
<feature type="compositionally biased region" description="Polar residues" evidence="1">
    <location>
        <begin position="1529"/>
        <end position="1544"/>
    </location>
</feature>
<feature type="region of interest" description="Disordered" evidence="1">
    <location>
        <begin position="151"/>
        <end position="198"/>
    </location>
</feature>
<feature type="region of interest" description="Disordered" evidence="1">
    <location>
        <begin position="864"/>
        <end position="884"/>
    </location>
</feature>
<reference evidence="2" key="1">
    <citation type="submission" date="2022-12" db="EMBL/GenBank/DDBJ databases">
        <authorList>
            <person name="Alioto T."/>
            <person name="Alioto T."/>
            <person name="Gomez Garrido J."/>
        </authorList>
    </citation>
    <scope>NUCLEOTIDE SEQUENCE</scope>
</reference>
<feature type="region of interest" description="Disordered" evidence="1">
    <location>
        <begin position="770"/>
        <end position="798"/>
    </location>
</feature>
<feature type="compositionally biased region" description="Basic and acidic residues" evidence="1">
    <location>
        <begin position="71"/>
        <end position="81"/>
    </location>
</feature>
<gene>
    <name evidence="2" type="ORF">PODLI_1B035674</name>
</gene>
<accession>A0AA35K9V6</accession>
<feature type="compositionally biased region" description="Acidic residues" evidence="1">
    <location>
        <begin position="1571"/>
        <end position="1586"/>
    </location>
</feature>
<feature type="compositionally biased region" description="Basic and acidic residues" evidence="1">
    <location>
        <begin position="1151"/>
        <end position="1169"/>
    </location>
</feature>
<feature type="compositionally biased region" description="Polar residues" evidence="1">
    <location>
        <begin position="864"/>
        <end position="873"/>
    </location>
</feature>
<feature type="compositionally biased region" description="Basic and acidic residues" evidence="1">
    <location>
        <begin position="1547"/>
        <end position="1558"/>
    </location>
</feature>
<protein>
    <recommendedName>
        <fullName evidence="4">Exophilin 5</fullName>
    </recommendedName>
</protein>
<feature type="compositionally biased region" description="Basic and acidic residues" evidence="1">
    <location>
        <begin position="1252"/>
        <end position="1262"/>
    </location>
</feature>
<proteinExistence type="predicted"/>
<evidence type="ECO:0000256" key="1">
    <source>
        <dbReference type="SAM" id="MobiDB-lite"/>
    </source>
</evidence>
<feature type="region of interest" description="Disordered" evidence="1">
    <location>
        <begin position="1529"/>
        <end position="1586"/>
    </location>
</feature>
<feature type="region of interest" description="Disordered" evidence="1">
    <location>
        <begin position="1367"/>
        <end position="1386"/>
    </location>
</feature>
<organism evidence="2 3">
    <name type="scientific">Podarcis lilfordi</name>
    <name type="common">Lilford's wall lizard</name>
    <dbReference type="NCBI Taxonomy" id="74358"/>
    <lineage>
        <taxon>Eukaryota</taxon>
        <taxon>Metazoa</taxon>
        <taxon>Chordata</taxon>
        <taxon>Craniata</taxon>
        <taxon>Vertebrata</taxon>
        <taxon>Euteleostomi</taxon>
        <taxon>Lepidosauria</taxon>
        <taxon>Squamata</taxon>
        <taxon>Bifurcata</taxon>
        <taxon>Unidentata</taxon>
        <taxon>Episquamata</taxon>
        <taxon>Laterata</taxon>
        <taxon>Lacertibaenia</taxon>
        <taxon>Lacertidae</taxon>
        <taxon>Podarcis</taxon>
    </lineage>
</organism>
<dbReference type="PANTHER" id="PTHR21469:SF4">
    <property type="entry name" value="EXOPHILIN-5"/>
    <property type="match status" value="1"/>
</dbReference>
<feature type="region of interest" description="Disordered" evidence="1">
    <location>
        <begin position="968"/>
        <end position="1063"/>
    </location>
</feature>
<feature type="compositionally biased region" description="Polar residues" evidence="1">
    <location>
        <begin position="1233"/>
        <end position="1242"/>
    </location>
</feature>
<feature type="region of interest" description="Disordered" evidence="1">
    <location>
        <begin position="67"/>
        <end position="103"/>
    </location>
</feature>
<feature type="region of interest" description="Disordered" evidence="1">
    <location>
        <begin position="901"/>
        <end position="932"/>
    </location>
</feature>
<dbReference type="EMBL" id="OX395129">
    <property type="protein sequence ID" value="CAI5773233.1"/>
    <property type="molecule type" value="Genomic_DNA"/>
</dbReference>
<feature type="compositionally biased region" description="Polar residues" evidence="1">
    <location>
        <begin position="776"/>
        <end position="798"/>
    </location>
</feature>
<dbReference type="InterPro" id="IPR039916">
    <property type="entry name" value="EXPH5"/>
</dbReference>
<feature type="compositionally biased region" description="Polar residues" evidence="1">
    <location>
        <begin position="1051"/>
        <end position="1063"/>
    </location>
</feature>
<dbReference type="PANTHER" id="PTHR21469">
    <property type="entry name" value="EXOPHILIN-5"/>
    <property type="match status" value="1"/>
</dbReference>
<name>A0AA35K9V6_9SAUR</name>
<evidence type="ECO:0000313" key="3">
    <source>
        <dbReference type="Proteomes" id="UP001178461"/>
    </source>
</evidence>
<feature type="compositionally biased region" description="Polar residues" evidence="1">
    <location>
        <begin position="1305"/>
        <end position="1317"/>
    </location>
</feature>
<evidence type="ECO:0000313" key="2">
    <source>
        <dbReference type="EMBL" id="CAI5773233.1"/>
    </source>
</evidence>
<evidence type="ECO:0008006" key="4">
    <source>
        <dbReference type="Google" id="ProtNLM"/>
    </source>
</evidence>
<feature type="compositionally biased region" description="Polar residues" evidence="1">
    <location>
        <begin position="982"/>
        <end position="996"/>
    </location>
</feature>
<dbReference type="Proteomes" id="UP001178461">
    <property type="component" value="Chromosome 4"/>
</dbReference>
<sequence>MTSFTPSGNAEIIDKIETCDSPLPSELANKGLDANQAEMTDDSTCTWNEQLENELLRVLGSLDDQLAQEQTRGEAGNRRTPADSASRAPDIDPYSTLTRPGFLGGVQRNERSMFLSDGTRTLRATDDHKALFRPRVPCDTYTKRQRVKDGTYGDVYGRSSPVLKRGNSTRSLGHSSEGSLHLPLGQRSSGFGHKDFTPRDSVGRSYSLSCLARRPSLTSVDQLSPASPQHPLEGNRVFAPRNYRQHPRRTPLSSIVWNTPPPSEHPVYPDGLLRTQSLMEFGPVFEDTYPCSLQKDTRYEFYRTKVNYRRAVPVMGNPVFAEKHTDPLGFDNRENFLLHQLGMSASKPRYRYPSFHGRMSLPRKSFPSGRIEERLLTPTDHHYYNDEVFVGPDADVERIPLNPRNWQGAYAKKMGERDAQSRVSDYIRRHMDRSEGIRNKPFAKHAEGMQSCPALDLSVRNGQAEYASQRQNPFVRAGQASSKALAKHFETKRNFKAEEERGADRMDKMDSEATLRLISDPVDTHSPADSSMPPCKNSSAVDSQSCTSLKPPHSLCSKSDSITDTGNSYLSNIHNRTGRRNEGDCAINSDLDQTTPPQLTANNPRTSILHLLEREGRAVESLGALTPNKTPGNICLSALSRGPKMLFDNELPHSCTENFNKCNRFVKHTTSNSVTGSPSNSPPKSPVTYCTLPRKSASIDGSLISEKPISSAARQIFFKNNRAVGDNLETTASNRMGGKFPNQRAKSFLLNSAHSSLSPSPKDVSCNLSPAKGNPSLITQESSKSVGSNNTKGRSTIIQSPDKTEISVLSECEGTDAGNPLKQYKTTSTLTVSIEEDNVKYHELISVYYTLPRKQSRTLSNLFLDDNQSTDSSPPKGKFELPQKKYEVRIGLGRVAFPSSLEKEGKADSPGKMAATPDLSQNAKTSDDANKEDCCVTERAGASPSLLHNREGVLGSPAETPDLAFSKRVVSHGPSGDPKPSETMNESVSATTTSRQCKVHIFKFPSQQQKESKVDSPLSHSSSNTTDIRQDVEVKERACYRGPSISKKGNGLQSRSENIGSSTDEAFISEAKVHSKFQNQTLQVDATSTVDPAIRPNQSSLEYAKKQKEMLRNSLLHKDCTNAQRLVRNSAENSKDQAAGTAQDLPDSSETENKLILDSTKDKASDIEKRKNRPSIKNKLAAMYKTSRKFSSKKTSSPKPHIGNIFSQNNAPLEISHPHSMLISPDGPPSLLQAGNENQNRNPLADEFDNMVLDKPDSKKPQTNEGPPLLTNEVRRPFTNLCNQKRESPRIETPQNPTALFPKGSMSTSSNSQTDDGLENISCSVPSKIIFADSKQMKKDVVNVGEHLFSPLSSDNTSNILNKSYSKICPPQKMTSPTEYDHHPNIKEPNRLRKLSRPYIEPVLNPSKAQRERHFSESSYTRAPCDRLASRSNLISHGSRYNRKFKSHSELLSCDENENWETDNESYKTFGSRRVLYPSIEFGIFGKEQQQAFLDNIKRSLTEGRLWSPCLLKNSSSLRKEEDCSLNRSQLLSSGSAEKNTSAGDSRPNEPVDVHGEDPTDYSDSDSSTTTDDEYYLEENDKESEL</sequence>
<keyword evidence="3" id="KW-1185">Reference proteome</keyword>
<feature type="compositionally biased region" description="Polar residues" evidence="1">
    <location>
        <begin position="1018"/>
        <end position="1027"/>
    </location>
</feature>
<feature type="region of interest" description="Disordered" evidence="1">
    <location>
        <begin position="1128"/>
        <end position="1317"/>
    </location>
</feature>
<feature type="compositionally biased region" description="Basic and acidic residues" evidence="1">
    <location>
        <begin position="1028"/>
        <end position="1039"/>
    </location>
</feature>